<evidence type="ECO:0000313" key="1">
    <source>
        <dbReference type="EMBL" id="KAF0718931.1"/>
    </source>
</evidence>
<protein>
    <submittedName>
        <fullName evidence="1">Uncharacterized protein</fullName>
    </submittedName>
</protein>
<gene>
    <name evidence="1" type="ORF">FWK35_00022639</name>
</gene>
<proteinExistence type="predicted"/>
<dbReference type="AlphaFoldDB" id="A0A6G0W1K1"/>
<sequence>MKDESEARIVREDRLSKLQEKEVLLRIEILNLQKSKLLADLYKKIIYLYIEQLSKFISII</sequence>
<organism evidence="1 2">
    <name type="scientific">Aphis craccivora</name>
    <name type="common">Cowpea aphid</name>
    <dbReference type="NCBI Taxonomy" id="307492"/>
    <lineage>
        <taxon>Eukaryota</taxon>
        <taxon>Metazoa</taxon>
        <taxon>Ecdysozoa</taxon>
        <taxon>Arthropoda</taxon>
        <taxon>Hexapoda</taxon>
        <taxon>Insecta</taxon>
        <taxon>Pterygota</taxon>
        <taxon>Neoptera</taxon>
        <taxon>Paraneoptera</taxon>
        <taxon>Hemiptera</taxon>
        <taxon>Sternorrhyncha</taxon>
        <taxon>Aphidomorpha</taxon>
        <taxon>Aphidoidea</taxon>
        <taxon>Aphididae</taxon>
        <taxon>Aphidini</taxon>
        <taxon>Aphis</taxon>
        <taxon>Aphis</taxon>
    </lineage>
</organism>
<name>A0A6G0W1K1_APHCR</name>
<keyword evidence="2" id="KW-1185">Reference proteome</keyword>
<dbReference type="Proteomes" id="UP000478052">
    <property type="component" value="Unassembled WGS sequence"/>
</dbReference>
<evidence type="ECO:0000313" key="2">
    <source>
        <dbReference type="Proteomes" id="UP000478052"/>
    </source>
</evidence>
<reference evidence="1 2" key="1">
    <citation type="submission" date="2019-08" db="EMBL/GenBank/DDBJ databases">
        <title>Whole genome of Aphis craccivora.</title>
        <authorList>
            <person name="Voronova N.V."/>
            <person name="Shulinski R.S."/>
            <person name="Bandarenka Y.V."/>
            <person name="Zhorov D.G."/>
            <person name="Warner D."/>
        </authorList>
    </citation>
    <scope>NUCLEOTIDE SEQUENCE [LARGE SCALE GENOMIC DNA]</scope>
    <source>
        <strain evidence="1">180601</strain>
        <tissue evidence="1">Whole Body</tissue>
    </source>
</reference>
<accession>A0A6G0W1K1</accession>
<dbReference type="EMBL" id="VUJU01009620">
    <property type="protein sequence ID" value="KAF0718931.1"/>
    <property type="molecule type" value="Genomic_DNA"/>
</dbReference>
<comment type="caution">
    <text evidence="1">The sequence shown here is derived from an EMBL/GenBank/DDBJ whole genome shotgun (WGS) entry which is preliminary data.</text>
</comment>